<keyword evidence="10" id="KW-1003">Cell membrane</keyword>
<reference evidence="13 14" key="1">
    <citation type="journal article" date="2012" name="Genet. Mol. Biol.">
        <title>Analysis of 16S rRNA and mxaF genes revealing insights into Methylobacterium niche-specific plant association.</title>
        <authorList>
            <person name="Dourado M.N."/>
            <person name="Andreote F.D."/>
            <person name="Dini-Andreote F."/>
            <person name="Conti R."/>
            <person name="Araujo J.M."/>
            <person name="Araujo W.L."/>
        </authorList>
    </citation>
    <scope>NUCLEOTIDE SEQUENCE [LARGE SCALE GENOMIC DNA]</scope>
    <source>
        <strain evidence="13 14">SR1.6/6</strain>
    </source>
</reference>
<keyword evidence="9 10" id="KW-0066">ATP synthesis</keyword>
<keyword evidence="4 10" id="KW-0813">Transport</keyword>
<dbReference type="PANTHER" id="PTHR13822:SF10">
    <property type="entry name" value="ATP SYNTHASE EPSILON CHAIN, CHLOROPLASTIC"/>
    <property type="match status" value="1"/>
</dbReference>
<dbReference type="InterPro" id="IPR001469">
    <property type="entry name" value="ATP_synth_F1_dsu/esu"/>
</dbReference>
<name>A0A6B9FKF3_9HYPH</name>
<proteinExistence type="inferred from homology"/>
<dbReference type="NCBIfam" id="TIGR01216">
    <property type="entry name" value="ATP_synt_epsi"/>
    <property type="match status" value="1"/>
</dbReference>
<organism evidence="13 14">
    <name type="scientific">Methylobacterium mesophilicum SR1.6/6</name>
    <dbReference type="NCBI Taxonomy" id="908290"/>
    <lineage>
        <taxon>Bacteria</taxon>
        <taxon>Pseudomonadati</taxon>
        <taxon>Pseudomonadota</taxon>
        <taxon>Alphaproteobacteria</taxon>
        <taxon>Hyphomicrobiales</taxon>
        <taxon>Methylobacteriaceae</taxon>
        <taxon>Methylobacterium</taxon>
    </lineage>
</organism>
<evidence type="ECO:0000256" key="5">
    <source>
        <dbReference type="ARBA" id="ARBA00022781"/>
    </source>
</evidence>
<dbReference type="GO" id="GO:0045259">
    <property type="term" value="C:proton-transporting ATP synthase complex"/>
    <property type="evidence" value="ECO:0007669"/>
    <property type="project" value="UniProtKB-KW"/>
</dbReference>
<dbReference type="GO" id="GO:0005524">
    <property type="term" value="F:ATP binding"/>
    <property type="evidence" value="ECO:0007669"/>
    <property type="project" value="UniProtKB-UniRule"/>
</dbReference>
<dbReference type="KEGG" id="mmes:MMSR116_14875"/>
<comment type="function">
    <text evidence="1 10">Produces ATP from ADP in the presence of a proton gradient across the membrane.</text>
</comment>
<dbReference type="HAMAP" id="MF_00530">
    <property type="entry name" value="ATP_synth_epsil_bac"/>
    <property type="match status" value="1"/>
</dbReference>
<dbReference type="GO" id="GO:0005886">
    <property type="term" value="C:plasma membrane"/>
    <property type="evidence" value="ECO:0007669"/>
    <property type="project" value="UniProtKB-SubCell"/>
</dbReference>
<evidence type="ECO:0000313" key="13">
    <source>
        <dbReference type="EMBL" id="QGY03023.1"/>
    </source>
</evidence>
<gene>
    <name evidence="10 13" type="primary">atpC</name>
    <name evidence="13" type="ORF">MMSR116_14875</name>
</gene>
<evidence type="ECO:0000256" key="2">
    <source>
        <dbReference type="ARBA" id="ARBA00004184"/>
    </source>
</evidence>
<feature type="domain" description="ATP synthase F1 complex delta/epsilon subunit N-terminal" evidence="12">
    <location>
        <begin position="7"/>
        <end position="82"/>
    </location>
</feature>
<keyword evidence="7 10" id="KW-0472">Membrane</keyword>
<dbReference type="OrthoDB" id="9799969at2"/>
<evidence type="ECO:0000256" key="9">
    <source>
        <dbReference type="ARBA" id="ARBA00023310"/>
    </source>
</evidence>
<evidence type="ECO:0000259" key="12">
    <source>
        <dbReference type="Pfam" id="PF02823"/>
    </source>
</evidence>
<dbReference type="CDD" id="cd12152">
    <property type="entry name" value="F1-ATPase_delta"/>
    <property type="match status" value="1"/>
</dbReference>
<protein>
    <recommendedName>
        <fullName evidence="10">ATP synthase epsilon chain</fullName>
    </recommendedName>
    <alternativeName>
        <fullName evidence="10">ATP synthase F1 sector epsilon subunit</fullName>
    </alternativeName>
    <alternativeName>
        <fullName evidence="10">F-ATPase epsilon subunit</fullName>
    </alternativeName>
</protein>
<dbReference type="EMBL" id="CP043538">
    <property type="protein sequence ID" value="QGY03023.1"/>
    <property type="molecule type" value="Genomic_DNA"/>
</dbReference>
<evidence type="ECO:0000256" key="10">
    <source>
        <dbReference type="HAMAP-Rule" id="MF_00530"/>
    </source>
</evidence>
<reference evidence="13 14" key="2">
    <citation type="journal article" date="2013" name="Genome Announc.">
        <title>Draft Genome Sequence of Methylobacterium mesophilicum Strain SR1.6/6, Isolated from Citrus sinensis.</title>
        <authorList>
            <person name="Marinho Almeida D."/>
            <person name="Dini-Andreote F."/>
            <person name="Camargo Neves A.A."/>
            <person name="Juca Ramos R.T."/>
            <person name="Andreote F.D."/>
            <person name="Carneiro A.R."/>
            <person name="Oliveira de Souza Lima A."/>
            <person name="Caracciolo Gomes de Sa P.H."/>
            <person name="Ribeiro Barbosa M.S."/>
            <person name="Araujo W.L."/>
            <person name="Silva A."/>
        </authorList>
    </citation>
    <scope>NUCLEOTIDE SEQUENCE [LARGE SCALE GENOMIC DNA]</scope>
    <source>
        <strain evidence="13 14">SR1.6/6</strain>
    </source>
</reference>
<evidence type="ECO:0000313" key="14">
    <source>
        <dbReference type="Proteomes" id="UP000012488"/>
    </source>
</evidence>
<dbReference type="InterPro" id="IPR020546">
    <property type="entry name" value="ATP_synth_F1_dsu/esu_N"/>
</dbReference>
<dbReference type="Proteomes" id="UP000012488">
    <property type="component" value="Chromosome"/>
</dbReference>
<comment type="subcellular location">
    <subcellularLocation>
        <location evidence="10">Cell membrane</location>
        <topology evidence="10">Peripheral membrane protein</topology>
    </subcellularLocation>
    <subcellularLocation>
        <location evidence="2">Endomembrane system</location>
        <topology evidence="2">Peripheral membrane protein</topology>
    </subcellularLocation>
</comment>
<dbReference type="PANTHER" id="PTHR13822">
    <property type="entry name" value="ATP SYNTHASE DELTA/EPSILON CHAIN"/>
    <property type="match status" value="1"/>
</dbReference>
<evidence type="ECO:0000256" key="1">
    <source>
        <dbReference type="ARBA" id="ARBA00003543"/>
    </source>
</evidence>
<keyword evidence="5 10" id="KW-0375">Hydrogen ion transport</keyword>
<dbReference type="Gene3D" id="2.60.15.10">
    <property type="entry name" value="F0F1 ATP synthase delta/epsilon subunit, N-terminal"/>
    <property type="match status" value="1"/>
</dbReference>
<accession>A0A6B9FKF3</accession>
<dbReference type="SUPFAM" id="SSF51344">
    <property type="entry name" value="Epsilon subunit of F1F0-ATP synthase N-terminal domain"/>
    <property type="match status" value="1"/>
</dbReference>
<evidence type="ECO:0000256" key="4">
    <source>
        <dbReference type="ARBA" id="ARBA00022448"/>
    </source>
</evidence>
<evidence type="ECO:0000256" key="7">
    <source>
        <dbReference type="ARBA" id="ARBA00023136"/>
    </source>
</evidence>
<comment type="similarity">
    <text evidence="3 10 11">Belongs to the ATPase epsilon chain family.</text>
</comment>
<keyword evidence="8 10" id="KW-0139">CF(1)</keyword>
<comment type="subunit">
    <text evidence="10 11">F-type ATPases have 2 components, CF(1) - the catalytic core - and CF(0) - the membrane proton channel. CF(1) has five subunits: alpha(3), beta(3), gamma(1), delta(1), epsilon(1). CF(0) has three main subunits: a, b and c.</text>
</comment>
<sequence>MTDLFAELISPERVVFAGEVRSVVLPGVEGDMTVMPGHQHLVTALHPGIVFAIDAAGTGRRAFVRGALAEVTAKRVTILAERVLAVEELTGDQIDAEILQLQTQRDATRDEATRAGFDVSIARLEEFKAGLEL</sequence>
<evidence type="ECO:0000256" key="8">
    <source>
        <dbReference type="ARBA" id="ARBA00023196"/>
    </source>
</evidence>
<evidence type="ECO:0000256" key="3">
    <source>
        <dbReference type="ARBA" id="ARBA00005712"/>
    </source>
</evidence>
<evidence type="ECO:0000256" key="6">
    <source>
        <dbReference type="ARBA" id="ARBA00023065"/>
    </source>
</evidence>
<dbReference type="NCBIfam" id="NF011323">
    <property type="entry name" value="PRK14736.1"/>
    <property type="match status" value="1"/>
</dbReference>
<dbReference type="GO" id="GO:0046933">
    <property type="term" value="F:proton-transporting ATP synthase activity, rotational mechanism"/>
    <property type="evidence" value="ECO:0007669"/>
    <property type="project" value="UniProtKB-UniRule"/>
</dbReference>
<dbReference type="Pfam" id="PF02823">
    <property type="entry name" value="ATP-synt_DE_N"/>
    <property type="match status" value="1"/>
</dbReference>
<dbReference type="InterPro" id="IPR036771">
    <property type="entry name" value="ATPsynth_dsu/esu_N"/>
</dbReference>
<dbReference type="AlphaFoldDB" id="A0A6B9FKF3"/>
<dbReference type="GO" id="GO:0012505">
    <property type="term" value="C:endomembrane system"/>
    <property type="evidence" value="ECO:0007669"/>
    <property type="project" value="UniProtKB-SubCell"/>
</dbReference>
<keyword evidence="6 10" id="KW-0406">Ion transport</keyword>
<dbReference type="RefSeq" id="WP_010682362.1">
    <property type="nucleotide sequence ID" value="NZ_CP043538.1"/>
</dbReference>
<evidence type="ECO:0000256" key="11">
    <source>
        <dbReference type="RuleBase" id="RU003656"/>
    </source>
</evidence>